<dbReference type="AlphaFoldDB" id="A0AAV7QI59"/>
<keyword evidence="2" id="KW-1185">Reference proteome</keyword>
<reference evidence="1" key="1">
    <citation type="journal article" date="2022" name="bioRxiv">
        <title>Sequencing and chromosome-scale assembly of the giantPleurodeles waltlgenome.</title>
        <authorList>
            <person name="Brown T."/>
            <person name="Elewa A."/>
            <person name="Iarovenko S."/>
            <person name="Subramanian E."/>
            <person name="Araus A.J."/>
            <person name="Petzold A."/>
            <person name="Susuki M."/>
            <person name="Suzuki K.-i.T."/>
            <person name="Hayashi T."/>
            <person name="Toyoda A."/>
            <person name="Oliveira C."/>
            <person name="Osipova E."/>
            <person name="Leigh N.D."/>
            <person name="Simon A."/>
            <person name="Yun M.H."/>
        </authorList>
    </citation>
    <scope>NUCLEOTIDE SEQUENCE</scope>
    <source>
        <strain evidence="1">20211129_DDA</strain>
        <tissue evidence="1">Liver</tissue>
    </source>
</reference>
<proteinExistence type="predicted"/>
<comment type="caution">
    <text evidence="1">The sequence shown here is derived from an EMBL/GenBank/DDBJ whole genome shotgun (WGS) entry which is preliminary data.</text>
</comment>
<evidence type="ECO:0000313" key="1">
    <source>
        <dbReference type="EMBL" id="KAJ1139419.1"/>
    </source>
</evidence>
<evidence type="ECO:0000313" key="2">
    <source>
        <dbReference type="Proteomes" id="UP001066276"/>
    </source>
</evidence>
<name>A0AAV7QI59_PLEWA</name>
<protein>
    <submittedName>
        <fullName evidence="1">Uncharacterized protein</fullName>
    </submittedName>
</protein>
<dbReference type="EMBL" id="JANPWB010000010">
    <property type="protein sequence ID" value="KAJ1139419.1"/>
    <property type="molecule type" value="Genomic_DNA"/>
</dbReference>
<accession>A0AAV7QI59</accession>
<dbReference type="Proteomes" id="UP001066276">
    <property type="component" value="Chromosome 6"/>
</dbReference>
<gene>
    <name evidence="1" type="ORF">NDU88_005792</name>
</gene>
<organism evidence="1 2">
    <name type="scientific">Pleurodeles waltl</name>
    <name type="common">Iberian ribbed newt</name>
    <dbReference type="NCBI Taxonomy" id="8319"/>
    <lineage>
        <taxon>Eukaryota</taxon>
        <taxon>Metazoa</taxon>
        <taxon>Chordata</taxon>
        <taxon>Craniata</taxon>
        <taxon>Vertebrata</taxon>
        <taxon>Euteleostomi</taxon>
        <taxon>Amphibia</taxon>
        <taxon>Batrachia</taxon>
        <taxon>Caudata</taxon>
        <taxon>Salamandroidea</taxon>
        <taxon>Salamandridae</taxon>
        <taxon>Pleurodelinae</taxon>
        <taxon>Pleurodeles</taxon>
    </lineage>
</organism>
<sequence length="158" mass="17038">MRLGARCISSATEHAAPLFSGLTSHDAPDWASGLASSGAVWSETDHRTLTRKGGFGIPGEAGGDIVKWSIGVFQFVYLRLQFACSHRVGVFLIYRAEREARNRTLADKGGLYPTLSTRTGCVITSVNQRKARPQARAPAAGSATYGEIVSQLLRQESK</sequence>